<organism evidence="1 2">
    <name type="scientific">Romanomermis culicivorax</name>
    <name type="common">Nematode worm</name>
    <dbReference type="NCBI Taxonomy" id="13658"/>
    <lineage>
        <taxon>Eukaryota</taxon>
        <taxon>Metazoa</taxon>
        <taxon>Ecdysozoa</taxon>
        <taxon>Nematoda</taxon>
        <taxon>Enoplea</taxon>
        <taxon>Dorylaimia</taxon>
        <taxon>Mermithida</taxon>
        <taxon>Mermithoidea</taxon>
        <taxon>Mermithidae</taxon>
        <taxon>Romanomermis</taxon>
    </lineage>
</organism>
<dbReference type="Proteomes" id="UP000887565">
    <property type="component" value="Unplaced"/>
</dbReference>
<dbReference type="WBParaSite" id="nRc.2.0.1.t02170-RA">
    <property type="protein sequence ID" value="nRc.2.0.1.t02170-RA"/>
    <property type="gene ID" value="nRc.2.0.1.g02170"/>
</dbReference>
<dbReference type="AlphaFoldDB" id="A0A915HL19"/>
<proteinExistence type="predicted"/>
<accession>A0A915HL19</accession>
<reference evidence="2" key="1">
    <citation type="submission" date="2022-11" db="UniProtKB">
        <authorList>
            <consortium name="WormBaseParasite"/>
        </authorList>
    </citation>
    <scope>IDENTIFICATION</scope>
</reference>
<sequence length="131" mass="14593">MVKYKALRYDERQVVVQPTGPSKHDTVLLLCPSHFGVRLTLAPVTIWAPNVIGAKIISTKYSSLLEGSDSSKLMQNLKCKTARKTCIDKNAHIWRQSETGAEPFGHAIEQCVLCLNHLHTVHHPGVCNFDC</sequence>
<evidence type="ECO:0000313" key="2">
    <source>
        <dbReference type="WBParaSite" id="nRc.2.0.1.t02170-RA"/>
    </source>
</evidence>
<protein>
    <submittedName>
        <fullName evidence="2">Uncharacterized protein</fullName>
    </submittedName>
</protein>
<evidence type="ECO:0000313" key="1">
    <source>
        <dbReference type="Proteomes" id="UP000887565"/>
    </source>
</evidence>
<keyword evidence="1" id="KW-1185">Reference proteome</keyword>
<name>A0A915HL19_ROMCU</name>